<accession>A0A914HIM6</accession>
<proteinExistence type="predicted"/>
<feature type="region of interest" description="Disordered" evidence="3">
    <location>
        <begin position="951"/>
        <end position="1005"/>
    </location>
</feature>
<sequence>MSAPIQQKLGAALRILARTRTAAELNLLADNNAEHLENALNFETQLEKVQKEARTLEIFLDDIREASSAWADLLRKLTAAERDAAEDKFSAFNTKEKINDKADEASVKLRNLRDLISTLTVQARLYRNRADKEEREAQANHQRALQQAMQPNVAAHQAVQTQQYATPFYQFQPLQLEKFSGTKRRWPEFYESYKSAVAGHPIGKAEKFNILRNLLSGEARDLVAGFRLEDQNYDVALQLLKDTYGAPEEHIRALHFELANLKSCKNLRDTKEFLLQLERLTRELNNAGEDIEGPPTFLMLEKKLPPSFLRTILTKKGENPTHWTTTKLREVLNDAVRRESQIQEVMGEYGHHQPQTRPLPPITAGSELRHNNQLAHPKDHTFIQSSVDNIHKRLLTSPHTNYPNQPIPQLARAVPPTTQQHNRPPFRQPQEYNQSKPPSSCAFCGNNHWHEECRKFSTFEQRNAVVWEKRLCFKCLKANHRASDCPSPKNCFKCRQLHPTALCRNGGHGSTKSTTAIDPINSRRGSESANDTRADVMPLNGIRTEGLSQQCNATSDNEIKAVLMTTTSTVFNPAQPHRNMNATVFIDPGSHRSFITKRAAKQLNLPVVITEECHLTSFGARKSKKYVSDLVKLGFQGGGGQRHIFNLNALEFLVNDMPVIQLNKLDKAQLQRTTLAPPHLEKQPDIMLGMDVWHELQVRPIERLPSGFMLCDSTIGKILSGSGRIEMTEASNITFVGPVHAQAARKKPTCNQPTKKHSNKEKTTRKSVQKKQHPIRLNSNSTTNVAPNATVSGDEQRRKEMEKALLRQHQRNKLFSNTARLRTTVTHLAAAQATNPPLIDLTSDISNSKMEYKSNSSDGELIDPEKTEPISPARKPSASQPTRQRNPKVKQTLGLLLIISLIGLMAIHPIAMDTTNSLAEFNNTSATYEPCETVANIFSTWPALTQLFLRPRNAHTNPRQTITSPSATDRSPRRESVQRPRGRANVSNTWESPFGRSRPLRLSEA</sequence>
<dbReference type="InterPro" id="IPR008737">
    <property type="entry name" value="DUF1758"/>
</dbReference>
<evidence type="ECO:0000256" key="1">
    <source>
        <dbReference type="PROSITE-ProRule" id="PRU00047"/>
    </source>
</evidence>
<dbReference type="InterPro" id="IPR001878">
    <property type="entry name" value="Znf_CCHC"/>
</dbReference>
<name>A0A914HIM6_GLORO</name>
<evidence type="ECO:0000259" key="4">
    <source>
        <dbReference type="PROSITE" id="PS50158"/>
    </source>
</evidence>
<dbReference type="SMART" id="SM00343">
    <property type="entry name" value="ZnF_C2HC"/>
    <property type="match status" value="1"/>
</dbReference>
<dbReference type="PANTHER" id="PTHR47331">
    <property type="entry name" value="PHD-TYPE DOMAIN-CONTAINING PROTEIN"/>
    <property type="match status" value="1"/>
</dbReference>
<dbReference type="InterPro" id="IPR005312">
    <property type="entry name" value="DUF1759"/>
</dbReference>
<dbReference type="InterPro" id="IPR021109">
    <property type="entry name" value="Peptidase_aspartic_dom_sf"/>
</dbReference>
<dbReference type="Pfam" id="PF03564">
    <property type="entry name" value="DUF1759"/>
    <property type="match status" value="1"/>
</dbReference>
<keyword evidence="1" id="KW-0863">Zinc-finger</keyword>
<feature type="compositionally biased region" description="Polar residues" evidence="3">
    <location>
        <begin position="777"/>
        <end position="793"/>
    </location>
</feature>
<feature type="coiled-coil region" evidence="2">
    <location>
        <begin position="95"/>
        <end position="147"/>
    </location>
</feature>
<evidence type="ECO:0000313" key="5">
    <source>
        <dbReference type="Proteomes" id="UP000887572"/>
    </source>
</evidence>
<feature type="compositionally biased region" description="Basic residues" evidence="3">
    <location>
        <begin position="744"/>
        <end position="774"/>
    </location>
</feature>
<organism evidence="5 6">
    <name type="scientific">Globodera rostochiensis</name>
    <name type="common">Golden nematode worm</name>
    <name type="synonym">Heterodera rostochiensis</name>
    <dbReference type="NCBI Taxonomy" id="31243"/>
    <lineage>
        <taxon>Eukaryota</taxon>
        <taxon>Metazoa</taxon>
        <taxon>Ecdysozoa</taxon>
        <taxon>Nematoda</taxon>
        <taxon>Chromadorea</taxon>
        <taxon>Rhabditida</taxon>
        <taxon>Tylenchina</taxon>
        <taxon>Tylenchomorpha</taxon>
        <taxon>Tylenchoidea</taxon>
        <taxon>Heteroderidae</taxon>
        <taxon>Heteroderinae</taxon>
        <taxon>Globodera</taxon>
    </lineage>
</organism>
<evidence type="ECO:0000256" key="3">
    <source>
        <dbReference type="SAM" id="MobiDB-lite"/>
    </source>
</evidence>
<protein>
    <submittedName>
        <fullName evidence="6">CCHC-type domain-containing protein</fullName>
    </submittedName>
</protein>
<dbReference type="PANTHER" id="PTHR47331:SF5">
    <property type="entry name" value="RIBONUCLEASE H"/>
    <property type="match status" value="1"/>
</dbReference>
<feature type="compositionally biased region" description="Polar residues" evidence="3">
    <location>
        <begin position="954"/>
        <end position="969"/>
    </location>
</feature>
<reference evidence="6" key="1">
    <citation type="submission" date="2022-11" db="UniProtKB">
        <authorList>
            <consortium name="WormBaseParasite"/>
        </authorList>
    </citation>
    <scope>IDENTIFICATION</scope>
</reference>
<keyword evidence="1" id="KW-0862">Zinc</keyword>
<feature type="region of interest" description="Disordered" evidence="3">
    <location>
        <begin position="507"/>
        <end position="532"/>
    </location>
</feature>
<dbReference type="Proteomes" id="UP000887572">
    <property type="component" value="Unplaced"/>
</dbReference>
<evidence type="ECO:0000313" key="6">
    <source>
        <dbReference type="WBParaSite" id="Gr19_v10_g1806.t1"/>
    </source>
</evidence>
<feature type="domain" description="CCHC-type" evidence="4">
    <location>
        <begin position="472"/>
        <end position="487"/>
    </location>
</feature>
<feature type="region of interest" description="Disordered" evidence="3">
    <location>
        <begin position="415"/>
        <end position="434"/>
    </location>
</feature>
<feature type="region of interest" description="Disordered" evidence="3">
    <location>
        <begin position="744"/>
        <end position="800"/>
    </location>
</feature>
<feature type="coiled-coil region" evidence="2">
    <location>
        <begin position="32"/>
        <end position="66"/>
    </location>
</feature>
<dbReference type="Gene3D" id="2.40.70.10">
    <property type="entry name" value="Acid Proteases"/>
    <property type="match status" value="1"/>
</dbReference>
<dbReference type="WBParaSite" id="Gr19_v10_g1806.t1">
    <property type="protein sequence ID" value="Gr19_v10_g1806.t1"/>
    <property type="gene ID" value="Gr19_v10_g1806"/>
</dbReference>
<feature type="region of interest" description="Disordered" evidence="3">
    <location>
        <begin position="850"/>
        <end position="888"/>
    </location>
</feature>
<evidence type="ECO:0000256" key="2">
    <source>
        <dbReference type="SAM" id="Coils"/>
    </source>
</evidence>
<dbReference type="GO" id="GO:0008270">
    <property type="term" value="F:zinc ion binding"/>
    <property type="evidence" value="ECO:0007669"/>
    <property type="project" value="UniProtKB-KW"/>
</dbReference>
<keyword evidence="2" id="KW-0175">Coiled coil</keyword>
<dbReference type="PROSITE" id="PS50158">
    <property type="entry name" value="ZF_CCHC"/>
    <property type="match status" value="1"/>
</dbReference>
<keyword evidence="5" id="KW-1185">Reference proteome</keyword>
<dbReference type="AlphaFoldDB" id="A0A914HIM6"/>
<keyword evidence="1" id="KW-0479">Metal-binding</keyword>
<dbReference type="Pfam" id="PF05585">
    <property type="entry name" value="DUF1758"/>
    <property type="match status" value="1"/>
</dbReference>
<dbReference type="GO" id="GO:0003676">
    <property type="term" value="F:nucleic acid binding"/>
    <property type="evidence" value="ECO:0007669"/>
    <property type="project" value="InterPro"/>
</dbReference>